<organism evidence="2 3">
    <name type="scientific">Tritrichomonas foetus</name>
    <dbReference type="NCBI Taxonomy" id="1144522"/>
    <lineage>
        <taxon>Eukaryota</taxon>
        <taxon>Metamonada</taxon>
        <taxon>Parabasalia</taxon>
        <taxon>Tritrichomonadida</taxon>
        <taxon>Tritrichomonadidae</taxon>
        <taxon>Tritrichomonas</taxon>
    </lineage>
</organism>
<protein>
    <submittedName>
        <fullName evidence="2">Uncharacterized protein</fullName>
    </submittedName>
</protein>
<gene>
    <name evidence="2" type="ORF">TRFO_20978</name>
</gene>
<feature type="coiled-coil region" evidence="1">
    <location>
        <begin position="454"/>
        <end position="481"/>
    </location>
</feature>
<dbReference type="Proteomes" id="UP000179807">
    <property type="component" value="Unassembled WGS sequence"/>
</dbReference>
<evidence type="ECO:0000313" key="2">
    <source>
        <dbReference type="EMBL" id="OHT09983.1"/>
    </source>
</evidence>
<reference evidence="2" key="1">
    <citation type="submission" date="2016-10" db="EMBL/GenBank/DDBJ databases">
        <authorList>
            <person name="Benchimol M."/>
            <person name="Almeida L.G."/>
            <person name="Vasconcelos A.T."/>
            <person name="Perreira-Neves A."/>
            <person name="Rosa I.A."/>
            <person name="Tasca T."/>
            <person name="Bogo M.R."/>
            <person name="de Souza W."/>
        </authorList>
    </citation>
    <scope>NUCLEOTIDE SEQUENCE [LARGE SCALE GENOMIC DNA]</scope>
    <source>
        <strain evidence="2">K</strain>
    </source>
</reference>
<proteinExistence type="predicted"/>
<keyword evidence="1" id="KW-0175">Coiled coil</keyword>
<dbReference type="RefSeq" id="XP_068363119.1">
    <property type="nucleotide sequence ID" value="XM_068501696.1"/>
</dbReference>
<accession>A0A1J4KEX4</accession>
<feature type="coiled-coil region" evidence="1">
    <location>
        <begin position="99"/>
        <end position="365"/>
    </location>
</feature>
<evidence type="ECO:0000313" key="3">
    <source>
        <dbReference type="Proteomes" id="UP000179807"/>
    </source>
</evidence>
<dbReference type="GeneID" id="94836400"/>
<name>A0A1J4KEX4_9EUKA</name>
<dbReference type="AlphaFoldDB" id="A0A1J4KEX4"/>
<dbReference type="EMBL" id="MLAK01000625">
    <property type="protein sequence ID" value="OHT09983.1"/>
    <property type="molecule type" value="Genomic_DNA"/>
</dbReference>
<sequence>MNEIETLVTKIIEKIKQDYGSQCAFLSAFNDSSGFSDQLVLLLNFLMNEKFNKVNECNQCKRITYLISQLQLLVDDCPSSPETFIKWLPKFISKQNKTIYKIQERVTKLQNQVKDLLNQMSIHHLSINSQNNELNKSDSLMIKKLEKKIVSLKNKLSQYESNDQQKEIDALKQQLLKEQMNSQELISIEKEKEKKCHDLQQKLNILKKENENNEENYNKIFSKLNGKIYLLKQKLQQNNERDDNNSKIIKLELKLENSQKENQQLFDNLTKYKSELNEQKLKMKSINSLNLTINSLKSKNKNLKEELLSLRNANMNLKQTININSDLMTKNSDLLNKNIEYKMNIKQLKSENQKLTDEINELRGLSSSSILETIGKLTQENEELKRNFFNHIEKVKNEEDIHILTNTVQILKKENENLTEQNHLLTFSLSESSSNSNLSSNSDLISNNILLNTNEKEINKLIAKEKEIQCLKKKLVVVETEKLKLGEVLRKIQNSKRDTFSIDVKRFGFLLADALCQHFNPAQAKNEVERLIEVARSEHIKLSETTRIPLDPFHVFDVNKNSENLGNSDEQRRKTETKNSVLFSKFDELASQITALKNSNI</sequence>
<dbReference type="VEuPathDB" id="TrichDB:TRFO_20978"/>
<keyword evidence="3" id="KW-1185">Reference proteome</keyword>
<dbReference type="OrthoDB" id="10684107at2759"/>
<evidence type="ECO:0000256" key="1">
    <source>
        <dbReference type="SAM" id="Coils"/>
    </source>
</evidence>
<comment type="caution">
    <text evidence="2">The sequence shown here is derived from an EMBL/GenBank/DDBJ whole genome shotgun (WGS) entry which is preliminary data.</text>
</comment>